<name>A0ABR1CEK5_NECAM</name>
<dbReference type="Proteomes" id="UP001303046">
    <property type="component" value="Unassembled WGS sequence"/>
</dbReference>
<evidence type="ECO:0000313" key="2">
    <source>
        <dbReference type="EMBL" id="KAK6735641.1"/>
    </source>
</evidence>
<feature type="region of interest" description="Disordered" evidence="1">
    <location>
        <begin position="70"/>
        <end position="99"/>
    </location>
</feature>
<feature type="region of interest" description="Disordered" evidence="1">
    <location>
        <begin position="1"/>
        <end position="58"/>
    </location>
</feature>
<sequence>MLGSARPEQTNNLRDGLPVSAEPGLTHDILVSRTSVRPKASNQVTGRCKGGGLESPPANKFDMEVLPKTHGTTGLQPTHGFKNDACHSDRKESPDSGAKLGTKIKYDVIGLIETRRRHPLNAVYETGEEVFLGTCDSRGVGGVGVLVNMRTAKNIDSFEQLTTRIRRLGVRRCGPTPL</sequence>
<evidence type="ECO:0000313" key="3">
    <source>
        <dbReference type="Proteomes" id="UP001303046"/>
    </source>
</evidence>
<protein>
    <submittedName>
        <fullName evidence="2">Uncharacterized protein</fullName>
    </submittedName>
</protein>
<keyword evidence="3" id="KW-1185">Reference proteome</keyword>
<organism evidence="2 3">
    <name type="scientific">Necator americanus</name>
    <name type="common">Human hookworm</name>
    <dbReference type="NCBI Taxonomy" id="51031"/>
    <lineage>
        <taxon>Eukaryota</taxon>
        <taxon>Metazoa</taxon>
        <taxon>Ecdysozoa</taxon>
        <taxon>Nematoda</taxon>
        <taxon>Chromadorea</taxon>
        <taxon>Rhabditida</taxon>
        <taxon>Rhabditina</taxon>
        <taxon>Rhabditomorpha</taxon>
        <taxon>Strongyloidea</taxon>
        <taxon>Ancylostomatidae</taxon>
        <taxon>Bunostominae</taxon>
        <taxon>Necator</taxon>
    </lineage>
</organism>
<comment type="caution">
    <text evidence="2">The sequence shown here is derived from an EMBL/GenBank/DDBJ whole genome shotgun (WGS) entry which is preliminary data.</text>
</comment>
<evidence type="ECO:0000256" key="1">
    <source>
        <dbReference type="SAM" id="MobiDB-lite"/>
    </source>
</evidence>
<feature type="compositionally biased region" description="Basic and acidic residues" evidence="1">
    <location>
        <begin position="81"/>
        <end position="94"/>
    </location>
</feature>
<feature type="compositionally biased region" description="Polar residues" evidence="1">
    <location>
        <begin position="32"/>
        <end position="45"/>
    </location>
</feature>
<reference evidence="2 3" key="1">
    <citation type="submission" date="2023-08" db="EMBL/GenBank/DDBJ databases">
        <title>A Necator americanus chromosomal reference genome.</title>
        <authorList>
            <person name="Ilik V."/>
            <person name="Petrzelkova K.J."/>
            <person name="Pardy F."/>
            <person name="Fuh T."/>
            <person name="Niatou-Singa F.S."/>
            <person name="Gouil Q."/>
            <person name="Baker L."/>
            <person name="Ritchie M.E."/>
            <person name="Jex A.R."/>
            <person name="Gazzola D."/>
            <person name="Li H."/>
            <person name="Toshio Fujiwara R."/>
            <person name="Zhan B."/>
            <person name="Aroian R.V."/>
            <person name="Pafco B."/>
            <person name="Schwarz E.M."/>
        </authorList>
    </citation>
    <scope>NUCLEOTIDE SEQUENCE [LARGE SCALE GENOMIC DNA]</scope>
    <source>
        <strain evidence="2 3">Aroian</strain>
        <tissue evidence="2">Whole animal</tissue>
    </source>
</reference>
<gene>
    <name evidence="2" type="primary">Necator_chrII.g6496</name>
    <name evidence="2" type="ORF">RB195_018703</name>
</gene>
<accession>A0ABR1CEK5</accession>
<proteinExistence type="predicted"/>
<dbReference type="EMBL" id="JAVFWL010000002">
    <property type="protein sequence ID" value="KAK6735641.1"/>
    <property type="molecule type" value="Genomic_DNA"/>
</dbReference>